<organism evidence="1 2">
    <name type="scientific">Atta colombica</name>
    <dbReference type="NCBI Taxonomy" id="520822"/>
    <lineage>
        <taxon>Eukaryota</taxon>
        <taxon>Metazoa</taxon>
        <taxon>Ecdysozoa</taxon>
        <taxon>Arthropoda</taxon>
        <taxon>Hexapoda</taxon>
        <taxon>Insecta</taxon>
        <taxon>Pterygota</taxon>
        <taxon>Neoptera</taxon>
        <taxon>Endopterygota</taxon>
        <taxon>Hymenoptera</taxon>
        <taxon>Apocrita</taxon>
        <taxon>Aculeata</taxon>
        <taxon>Formicoidea</taxon>
        <taxon>Formicidae</taxon>
        <taxon>Myrmicinae</taxon>
        <taxon>Atta</taxon>
    </lineage>
</organism>
<evidence type="ECO:0000313" key="1">
    <source>
        <dbReference type="EMBL" id="KYM79753.1"/>
    </source>
</evidence>
<protein>
    <submittedName>
        <fullName evidence="1">Uncharacterized protein</fullName>
    </submittedName>
</protein>
<gene>
    <name evidence="1" type="ORF">ALC53_09801</name>
</gene>
<evidence type="ECO:0000313" key="2">
    <source>
        <dbReference type="Proteomes" id="UP000078540"/>
    </source>
</evidence>
<proteinExistence type="predicted"/>
<keyword evidence="2" id="KW-1185">Reference proteome</keyword>
<name>A0A195B5G5_9HYME</name>
<accession>A0A195B5G5</accession>
<dbReference type="Proteomes" id="UP000078540">
    <property type="component" value="Unassembled WGS sequence"/>
</dbReference>
<dbReference type="EMBL" id="KQ976585">
    <property type="protein sequence ID" value="KYM79753.1"/>
    <property type="molecule type" value="Genomic_DNA"/>
</dbReference>
<dbReference type="AlphaFoldDB" id="A0A195B5G5"/>
<reference evidence="1 2" key="1">
    <citation type="submission" date="2015-09" db="EMBL/GenBank/DDBJ databases">
        <title>Atta colombica WGS genome.</title>
        <authorList>
            <person name="Nygaard S."/>
            <person name="Hu H."/>
            <person name="Boomsma J."/>
            <person name="Zhang G."/>
        </authorList>
    </citation>
    <scope>NUCLEOTIDE SEQUENCE [LARGE SCALE GENOMIC DNA]</scope>
    <source>
        <strain evidence="1">Treedump-2</strain>
        <tissue evidence="1">Whole body</tissue>
    </source>
</reference>
<sequence length="52" mass="6213">MDSNIPFNRNIYICTECGTVETYIVSENGGYFRKKILRMLLQTRNYQVNYNQ</sequence>